<dbReference type="STRING" id="1526571.AT746_11910"/>
<dbReference type="GO" id="GO:0042773">
    <property type="term" value="P:ATP synthesis coupled electron transport"/>
    <property type="evidence" value="ECO:0007669"/>
    <property type="project" value="InterPro"/>
</dbReference>
<dbReference type="PRINTS" id="PR01434">
    <property type="entry name" value="NADHDHGNASE5"/>
</dbReference>
<keyword evidence="12" id="KW-1185">Reference proteome</keyword>
<comment type="function">
    <text evidence="7">Part of an energy-coupled inorganic carbon pump.</text>
</comment>
<feature type="transmembrane region" description="Helical" evidence="7">
    <location>
        <begin position="404"/>
        <end position="425"/>
    </location>
</feature>
<keyword evidence="5 7" id="KW-1133">Transmembrane helix</keyword>
<comment type="subcellular location">
    <subcellularLocation>
        <location evidence="7">Cell membrane</location>
        <topology evidence="7">Multi-pass membrane protein</topology>
    </subcellularLocation>
    <subcellularLocation>
        <location evidence="1">Endomembrane system</location>
        <topology evidence="1">Multi-pass membrane protein</topology>
    </subcellularLocation>
    <subcellularLocation>
        <location evidence="8">Membrane</location>
        <topology evidence="8">Multi-pass membrane protein</topology>
    </subcellularLocation>
</comment>
<dbReference type="AlphaFoldDB" id="A0A0U2ZKP3"/>
<dbReference type="GO" id="GO:0005886">
    <property type="term" value="C:plasma membrane"/>
    <property type="evidence" value="ECO:0007669"/>
    <property type="project" value="UniProtKB-SubCell"/>
</dbReference>
<dbReference type="Pfam" id="PF00361">
    <property type="entry name" value="Proton_antipo_M"/>
    <property type="match status" value="1"/>
</dbReference>
<feature type="transmembrane region" description="Helical" evidence="7">
    <location>
        <begin position="376"/>
        <end position="397"/>
    </location>
</feature>
<keyword evidence="2 7" id="KW-0813">Transport</keyword>
<dbReference type="GO" id="GO:0012505">
    <property type="term" value="C:endomembrane system"/>
    <property type="evidence" value="ECO:0007669"/>
    <property type="project" value="UniProtKB-SubCell"/>
</dbReference>
<feature type="domain" description="NADH-Ubiquinone oxidoreductase (complex I) chain 5 N-terminal" evidence="10">
    <location>
        <begin position="62"/>
        <end position="97"/>
    </location>
</feature>
<evidence type="ECO:0000256" key="4">
    <source>
        <dbReference type="ARBA" id="ARBA00022692"/>
    </source>
</evidence>
<gene>
    <name evidence="7" type="primary">dabB</name>
    <name evidence="11" type="ORF">AT746_11910</name>
</gene>
<feature type="transmembrane region" description="Helical" evidence="7">
    <location>
        <begin position="232"/>
        <end position="252"/>
    </location>
</feature>
<dbReference type="OrthoDB" id="9768329at2"/>
<evidence type="ECO:0000256" key="7">
    <source>
        <dbReference type="HAMAP-Rule" id="MF_00862"/>
    </source>
</evidence>
<dbReference type="KEGG" id="lal:AT746_11910"/>
<feature type="transmembrane region" description="Helical" evidence="7">
    <location>
        <begin position="350"/>
        <end position="370"/>
    </location>
</feature>
<dbReference type="InterPro" id="IPR003945">
    <property type="entry name" value="NU5C-like"/>
</dbReference>
<dbReference type="PANTHER" id="PTHR42829:SF1">
    <property type="entry name" value="INORGANIC CARBON TRANSPORTER SUBUNIT DABB-RELATED"/>
    <property type="match status" value="1"/>
</dbReference>
<evidence type="ECO:0000256" key="2">
    <source>
        <dbReference type="ARBA" id="ARBA00022448"/>
    </source>
</evidence>
<evidence type="ECO:0000313" key="11">
    <source>
        <dbReference type="EMBL" id="ALS98908.1"/>
    </source>
</evidence>
<evidence type="ECO:0000313" key="12">
    <source>
        <dbReference type="Proteomes" id="UP000068447"/>
    </source>
</evidence>
<dbReference type="Proteomes" id="UP000068447">
    <property type="component" value="Chromosome"/>
</dbReference>
<evidence type="ECO:0000256" key="8">
    <source>
        <dbReference type="RuleBase" id="RU000320"/>
    </source>
</evidence>
<feature type="domain" description="NADH:quinone oxidoreductase/Mrp antiporter transmembrane" evidence="9">
    <location>
        <begin position="119"/>
        <end position="335"/>
    </location>
</feature>
<evidence type="ECO:0000259" key="9">
    <source>
        <dbReference type="Pfam" id="PF00361"/>
    </source>
</evidence>
<evidence type="ECO:0000256" key="1">
    <source>
        <dbReference type="ARBA" id="ARBA00004127"/>
    </source>
</evidence>
<evidence type="ECO:0000259" key="10">
    <source>
        <dbReference type="Pfam" id="PF00662"/>
    </source>
</evidence>
<proteinExistence type="inferred from homology"/>
<dbReference type="Pfam" id="PF00662">
    <property type="entry name" value="Proton_antipo_N"/>
    <property type="match status" value="1"/>
</dbReference>
<reference evidence="11 12" key="1">
    <citation type="submission" date="2015-12" db="EMBL/GenBank/DDBJ databases">
        <title>Complete genome of Lacimicrobium alkaliphilum KCTC 32984.</title>
        <authorList>
            <person name="Kim S.-G."/>
            <person name="Lee Y.-J."/>
        </authorList>
    </citation>
    <scope>NUCLEOTIDE SEQUENCE [LARGE SCALE GENOMIC DNA]</scope>
    <source>
        <strain evidence="11 12">YelD216</strain>
    </source>
</reference>
<feature type="transmembrane region" description="Helical" evidence="7">
    <location>
        <begin position="32"/>
        <end position="54"/>
    </location>
</feature>
<keyword evidence="4 7" id="KW-0812">Transmembrane</keyword>
<feature type="transmembrane region" description="Helical" evidence="7">
    <location>
        <begin position="164"/>
        <end position="186"/>
    </location>
</feature>
<evidence type="ECO:0000256" key="3">
    <source>
        <dbReference type="ARBA" id="ARBA00022475"/>
    </source>
</evidence>
<dbReference type="NCBIfam" id="NF006029">
    <property type="entry name" value="PRK08168.1"/>
    <property type="match status" value="1"/>
</dbReference>
<sequence length="522" mass="57449">MATVTALLFFATPVILLLGALLLPATQRAWRYTLSTVSMACVMSVLGALGLMGLPEPVYALVTIRLDVLSALMLVMVSFIGLIILRFSRNYLAGEKRQLYYQRWFLATLGTVGMLVVTDNLLVLFISWVACSLTLHRLLVFYPDRPKAVLAAHKKFILSRIADLALLLAIILLMIEFQTLSISTLLSQVQPSSVNVSIAAMLIALVAILKCAQLPFHGWLLQVMEAPTPVSALLHAGIVNIGGFLIIRFSPLLAQADYANTLLIFFGSVTAIIASLIMMTRISIKVMLAWSTCAQMGFMLLECGLGAYDLALLHLLAHSLYKAYSFLNAGNTVNEFIRARLAMPPIKPNLPLASVVSVTLFTGFMAALWFSDAWAAGNYGYMSLLWIINIALCVILIEGLKQPLALAKLMVVPVVVTLALFYALWHQFFADITKAITPASVASATQAVLVMLTFSLFYLLYVVIRVYPRSALSQWLYPLLYAGLYLDEWFTRQAMRIWPVRLKSFALSGMGSPAPVAKTGDY</sequence>
<feature type="transmembrane region" description="Helical" evidence="7">
    <location>
        <begin position="445"/>
        <end position="464"/>
    </location>
</feature>
<feature type="transmembrane region" description="Helical" evidence="7">
    <location>
        <begin position="198"/>
        <end position="220"/>
    </location>
</feature>
<dbReference type="HAMAP" id="MF_00862">
    <property type="entry name" value="DabB"/>
    <property type="match status" value="1"/>
</dbReference>
<dbReference type="InterPro" id="IPR001516">
    <property type="entry name" value="Proton_antipo_N"/>
</dbReference>
<dbReference type="EMBL" id="CP013650">
    <property type="protein sequence ID" value="ALS98908.1"/>
    <property type="molecule type" value="Genomic_DNA"/>
</dbReference>
<dbReference type="RefSeq" id="WP_062480597.1">
    <property type="nucleotide sequence ID" value="NZ_CP013650.1"/>
</dbReference>
<feature type="transmembrane region" description="Helical" evidence="7">
    <location>
        <begin position="99"/>
        <end position="117"/>
    </location>
</feature>
<dbReference type="GO" id="GO:0008137">
    <property type="term" value="F:NADH dehydrogenase (ubiquinone) activity"/>
    <property type="evidence" value="ECO:0007669"/>
    <property type="project" value="InterPro"/>
</dbReference>
<keyword evidence="6 7" id="KW-0472">Membrane</keyword>
<name>A0A0U2ZKP3_9ALTE</name>
<dbReference type="PANTHER" id="PTHR42829">
    <property type="entry name" value="NADH-UBIQUINONE OXIDOREDUCTASE CHAIN 5"/>
    <property type="match status" value="1"/>
</dbReference>
<feature type="transmembrane region" description="Helical" evidence="7">
    <location>
        <begin position="6"/>
        <end position="25"/>
    </location>
</feature>
<dbReference type="GO" id="GO:0015990">
    <property type="term" value="P:electron transport coupled proton transport"/>
    <property type="evidence" value="ECO:0007669"/>
    <property type="project" value="TreeGrafter"/>
</dbReference>
<dbReference type="GO" id="GO:0003954">
    <property type="term" value="F:NADH dehydrogenase activity"/>
    <property type="evidence" value="ECO:0007669"/>
    <property type="project" value="TreeGrafter"/>
</dbReference>
<dbReference type="InterPro" id="IPR046396">
    <property type="entry name" value="Transporter_DabB"/>
</dbReference>
<evidence type="ECO:0000256" key="5">
    <source>
        <dbReference type="ARBA" id="ARBA00022989"/>
    </source>
</evidence>
<feature type="transmembrane region" description="Helical" evidence="7">
    <location>
        <begin position="258"/>
        <end position="278"/>
    </location>
</feature>
<organism evidence="11 12">
    <name type="scientific">Lacimicrobium alkaliphilum</name>
    <dbReference type="NCBI Taxonomy" id="1526571"/>
    <lineage>
        <taxon>Bacteria</taxon>
        <taxon>Pseudomonadati</taxon>
        <taxon>Pseudomonadota</taxon>
        <taxon>Gammaproteobacteria</taxon>
        <taxon>Alteromonadales</taxon>
        <taxon>Alteromonadaceae</taxon>
        <taxon>Lacimicrobium</taxon>
    </lineage>
</organism>
<keyword evidence="3 7" id="KW-1003">Cell membrane</keyword>
<comment type="subunit">
    <text evidence="7">Forms a complex with DabA.</text>
</comment>
<protein>
    <recommendedName>
        <fullName evidence="7">Probable inorganic carbon transporter subunit DabB</fullName>
    </recommendedName>
</protein>
<comment type="similarity">
    <text evidence="7">Belongs to the inorganic carbon transporter (TC 9.A.2) DabB family.</text>
</comment>
<feature type="transmembrane region" description="Helical" evidence="7">
    <location>
        <begin position="66"/>
        <end position="87"/>
    </location>
</feature>
<dbReference type="InterPro" id="IPR001750">
    <property type="entry name" value="ND/Mrp_TM"/>
</dbReference>
<evidence type="ECO:0000256" key="6">
    <source>
        <dbReference type="ARBA" id="ARBA00023136"/>
    </source>
</evidence>
<accession>A0A0U2ZKP3</accession>